<name>A0AAV1BCI3_VICFA</name>
<feature type="region of interest" description="Disordered" evidence="1">
    <location>
        <begin position="42"/>
        <end position="88"/>
    </location>
</feature>
<sequence length="128" mass="14905">MDKNISDLKDLYSGILVESTVKERKIDKVRFMRTSLSNNERFNDEQVINKDNSVGDDRPGSFDEQNTTQKREKRKGFDEQNTTQKREKRKGLNLAAIVECMEIIYYIGFFCLFISKLALVCLFSLSTF</sequence>
<keyword evidence="2" id="KW-1133">Transmembrane helix</keyword>
<feature type="transmembrane region" description="Helical" evidence="2">
    <location>
        <begin position="103"/>
        <end position="125"/>
    </location>
</feature>
<evidence type="ECO:0000256" key="1">
    <source>
        <dbReference type="SAM" id="MobiDB-lite"/>
    </source>
</evidence>
<accession>A0AAV1BCI3</accession>
<keyword evidence="2" id="KW-0812">Transmembrane</keyword>
<organism evidence="3 4">
    <name type="scientific">Vicia faba</name>
    <name type="common">Broad bean</name>
    <name type="synonym">Faba vulgaris</name>
    <dbReference type="NCBI Taxonomy" id="3906"/>
    <lineage>
        <taxon>Eukaryota</taxon>
        <taxon>Viridiplantae</taxon>
        <taxon>Streptophyta</taxon>
        <taxon>Embryophyta</taxon>
        <taxon>Tracheophyta</taxon>
        <taxon>Spermatophyta</taxon>
        <taxon>Magnoliopsida</taxon>
        <taxon>eudicotyledons</taxon>
        <taxon>Gunneridae</taxon>
        <taxon>Pentapetalae</taxon>
        <taxon>rosids</taxon>
        <taxon>fabids</taxon>
        <taxon>Fabales</taxon>
        <taxon>Fabaceae</taxon>
        <taxon>Papilionoideae</taxon>
        <taxon>50 kb inversion clade</taxon>
        <taxon>NPAAA clade</taxon>
        <taxon>Hologalegina</taxon>
        <taxon>IRL clade</taxon>
        <taxon>Fabeae</taxon>
        <taxon>Vicia</taxon>
    </lineage>
</organism>
<evidence type="ECO:0000313" key="4">
    <source>
        <dbReference type="Proteomes" id="UP001157006"/>
    </source>
</evidence>
<protein>
    <submittedName>
        <fullName evidence="3">Uncharacterized protein</fullName>
    </submittedName>
</protein>
<proteinExistence type="predicted"/>
<feature type="compositionally biased region" description="Basic and acidic residues" evidence="1">
    <location>
        <begin position="42"/>
        <end position="61"/>
    </location>
</feature>
<dbReference type="EMBL" id="OX451741">
    <property type="protein sequence ID" value="CAI8619318.1"/>
    <property type="molecule type" value="Genomic_DNA"/>
</dbReference>
<dbReference type="Proteomes" id="UP001157006">
    <property type="component" value="Chromosome 6"/>
</dbReference>
<keyword evidence="4" id="KW-1185">Reference proteome</keyword>
<reference evidence="3 4" key="1">
    <citation type="submission" date="2023-01" db="EMBL/GenBank/DDBJ databases">
        <authorList>
            <person name="Kreplak J."/>
        </authorList>
    </citation>
    <scope>NUCLEOTIDE SEQUENCE [LARGE SCALE GENOMIC DNA]</scope>
</reference>
<keyword evidence="2" id="KW-0472">Membrane</keyword>
<evidence type="ECO:0000256" key="2">
    <source>
        <dbReference type="SAM" id="Phobius"/>
    </source>
</evidence>
<dbReference type="AlphaFoldDB" id="A0AAV1BCI3"/>
<evidence type="ECO:0000313" key="3">
    <source>
        <dbReference type="EMBL" id="CAI8619318.1"/>
    </source>
</evidence>
<gene>
    <name evidence="3" type="ORF">VFH_VI164640</name>
</gene>